<organism evidence="5 6">
    <name type="scientific">Chrysochromulina tobinii</name>
    <dbReference type="NCBI Taxonomy" id="1460289"/>
    <lineage>
        <taxon>Eukaryota</taxon>
        <taxon>Haptista</taxon>
        <taxon>Haptophyta</taxon>
        <taxon>Prymnesiophyceae</taxon>
        <taxon>Prymnesiales</taxon>
        <taxon>Chrysochromulinaceae</taxon>
        <taxon>Chrysochromulina</taxon>
    </lineage>
</organism>
<keyword evidence="6" id="KW-1185">Reference proteome</keyword>
<dbReference type="PANTHER" id="PTHR24171:SF8">
    <property type="entry name" value="BRCA1-ASSOCIATED RING DOMAIN PROTEIN 1"/>
    <property type="match status" value="1"/>
</dbReference>
<dbReference type="EMBL" id="JWZX01001929">
    <property type="protein sequence ID" value="KOO31797.1"/>
    <property type="molecule type" value="Genomic_DNA"/>
</dbReference>
<protein>
    <submittedName>
        <fullName evidence="5">Ankyrin</fullName>
    </submittedName>
</protein>
<evidence type="ECO:0000256" key="4">
    <source>
        <dbReference type="SAM" id="MobiDB-lite"/>
    </source>
</evidence>
<dbReference type="AlphaFoldDB" id="A0A0M0JZN0"/>
<feature type="repeat" description="ANK" evidence="3">
    <location>
        <begin position="119"/>
        <end position="151"/>
    </location>
</feature>
<dbReference type="Pfam" id="PF12796">
    <property type="entry name" value="Ank_2"/>
    <property type="match status" value="1"/>
</dbReference>
<name>A0A0M0JZN0_9EUKA</name>
<proteinExistence type="predicted"/>
<keyword evidence="2 3" id="KW-0040">ANK repeat</keyword>
<feature type="region of interest" description="Disordered" evidence="4">
    <location>
        <begin position="1"/>
        <end position="24"/>
    </location>
</feature>
<dbReference type="Proteomes" id="UP000037460">
    <property type="component" value="Unassembled WGS sequence"/>
</dbReference>
<dbReference type="PROSITE" id="PS50088">
    <property type="entry name" value="ANK_REPEAT"/>
    <property type="match status" value="1"/>
</dbReference>
<gene>
    <name evidence="5" type="ORF">Ctob_006438</name>
</gene>
<sequence>MARRSPPRQPRAPGPHYINSLPTRSPAYTSQHHIGLTEAVTYLDRDDDVAWYGRDVPPSGTQVARMGKVLSWIDRGGDINTTSISQYKFTLLIEACIHNHETLVAELVKRGANLDMKAKGKTALHYAVLNVHPNCAKPLLDAGARTDIRVDVDDSDFTEADGMTAMQIVEDKLLVAREPISHQLRLLKKMLMQAEAGLPVDSFLKEEVSEDLKHFGGARANVYNWG</sequence>
<evidence type="ECO:0000256" key="1">
    <source>
        <dbReference type="ARBA" id="ARBA00022737"/>
    </source>
</evidence>
<dbReference type="GO" id="GO:0085020">
    <property type="term" value="P:protein K6-linked ubiquitination"/>
    <property type="evidence" value="ECO:0007669"/>
    <property type="project" value="TreeGrafter"/>
</dbReference>
<evidence type="ECO:0000256" key="3">
    <source>
        <dbReference type="PROSITE-ProRule" id="PRU00023"/>
    </source>
</evidence>
<dbReference type="SMART" id="SM00248">
    <property type="entry name" value="ANK"/>
    <property type="match status" value="2"/>
</dbReference>
<dbReference type="InterPro" id="IPR036770">
    <property type="entry name" value="Ankyrin_rpt-contain_sf"/>
</dbReference>
<dbReference type="Gene3D" id="1.25.40.20">
    <property type="entry name" value="Ankyrin repeat-containing domain"/>
    <property type="match status" value="1"/>
</dbReference>
<dbReference type="OrthoDB" id="2384350at2759"/>
<dbReference type="GO" id="GO:0004842">
    <property type="term" value="F:ubiquitin-protein transferase activity"/>
    <property type="evidence" value="ECO:0007669"/>
    <property type="project" value="TreeGrafter"/>
</dbReference>
<evidence type="ECO:0000256" key="2">
    <source>
        <dbReference type="ARBA" id="ARBA00023043"/>
    </source>
</evidence>
<accession>A0A0M0JZN0</accession>
<dbReference type="InterPro" id="IPR002110">
    <property type="entry name" value="Ankyrin_rpt"/>
</dbReference>
<reference evidence="6" key="1">
    <citation type="journal article" date="2015" name="PLoS Genet.">
        <title>Genome Sequence and Transcriptome Analyses of Chrysochromulina tobin: Metabolic Tools for Enhanced Algal Fitness in the Prominent Order Prymnesiales (Haptophyceae).</title>
        <authorList>
            <person name="Hovde B.T."/>
            <person name="Deodato C.R."/>
            <person name="Hunsperger H.M."/>
            <person name="Ryken S.A."/>
            <person name="Yost W."/>
            <person name="Jha R.K."/>
            <person name="Patterson J."/>
            <person name="Monnat R.J. Jr."/>
            <person name="Barlow S.B."/>
            <person name="Starkenburg S.R."/>
            <person name="Cattolico R.A."/>
        </authorList>
    </citation>
    <scope>NUCLEOTIDE SEQUENCE</scope>
    <source>
        <strain evidence="6">CCMP291</strain>
    </source>
</reference>
<dbReference type="PROSITE" id="PS50297">
    <property type="entry name" value="ANK_REP_REGION"/>
    <property type="match status" value="1"/>
</dbReference>
<dbReference type="PANTHER" id="PTHR24171">
    <property type="entry name" value="ANKYRIN REPEAT DOMAIN-CONTAINING PROTEIN 39-RELATED"/>
    <property type="match status" value="1"/>
</dbReference>
<evidence type="ECO:0000313" key="5">
    <source>
        <dbReference type="EMBL" id="KOO31797.1"/>
    </source>
</evidence>
<keyword evidence="1" id="KW-0677">Repeat</keyword>
<dbReference type="SUPFAM" id="SSF48403">
    <property type="entry name" value="Ankyrin repeat"/>
    <property type="match status" value="1"/>
</dbReference>
<comment type="caution">
    <text evidence="5">The sequence shown here is derived from an EMBL/GenBank/DDBJ whole genome shotgun (WGS) entry which is preliminary data.</text>
</comment>
<evidence type="ECO:0000313" key="6">
    <source>
        <dbReference type="Proteomes" id="UP000037460"/>
    </source>
</evidence>